<evidence type="ECO:0000259" key="9">
    <source>
        <dbReference type="PROSITE" id="PS50950"/>
    </source>
</evidence>
<feature type="domain" description="Peptidase S1" evidence="8">
    <location>
        <begin position="194"/>
        <end position="378"/>
    </location>
</feature>
<gene>
    <name evidence="10" type="ORF">LARSCL_LOCUS16611</name>
</gene>
<dbReference type="SMART" id="SM00020">
    <property type="entry name" value="Tryp_SPc"/>
    <property type="match status" value="1"/>
</dbReference>
<evidence type="ECO:0000313" key="11">
    <source>
        <dbReference type="Proteomes" id="UP001497382"/>
    </source>
</evidence>
<evidence type="ECO:0000256" key="5">
    <source>
        <dbReference type="ARBA" id="ARBA00023157"/>
    </source>
</evidence>
<feature type="domain" description="THAP-type" evidence="9">
    <location>
        <begin position="1"/>
        <end position="79"/>
    </location>
</feature>
<dbReference type="FunFam" id="2.40.10.10:FF:000068">
    <property type="entry name" value="transmembrane protease serine 2"/>
    <property type="match status" value="1"/>
</dbReference>
<dbReference type="PROSITE" id="PS50950">
    <property type="entry name" value="ZF_THAP"/>
    <property type="match status" value="1"/>
</dbReference>
<protein>
    <submittedName>
        <fullName evidence="10">Uncharacterized protein</fullName>
    </submittedName>
</protein>
<dbReference type="GO" id="GO:0006508">
    <property type="term" value="P:proteolysis"/>
    <property type="evidence" value="ECO:0007669"/>
    <property type="project" value="InterPro"/>
</dbReference>
<evidence type="ECO:0000256" key="2">
    <source>
        <dbReference type="ARBA" id="ARBA00022771"/>
    </source>
</evidence>
<keyword evidence="5" id="KW-1015">Disulfide bond</keyword>
<evidence type="ECO:0000256" key="3">
    <source>
        <dbReference type="ARBA" id="ARBA00022833"/>
    </source>
</evidence>
<dbReference type="AlphaFoldDB" id="A0AAV2B309"/>
<dbReference type="EMBL" id="CAXIEN010000267">
    <property type="protein sequence ID" value="CAL1290651.1"/>
    <property type="molecule type" value="Genomic_DNA"/>
</dbReference>
<dbReference type="SMART" id="SM00980">
    <property type="entry name" value="THAP"/>
    <property type="match status" value="1"/>
</dbReference>
<evidence type="ECO:0000256" key="6">
    <source>
        <dbReference type="PROSITE-ProRule" id="PRU00309"/>
    </source>
</evidence>
<accession>A0AAV2B309</accession>
<keyword evidence="2 6" id="KW-0863">Zinc-finger</keyword>
<dbReference type="Gene3D" id="2.40.10.10">
    <property type="entry name" value="Trypsin-like serine proteases"/>
    <property type="match status" value="1"/>
</dbReference>
<dbReference type="GO" id="GO:0008270">
    <property type="term" value="F:zinc ion binding"/>
    <property type="evidence" value="ECO:0007669"/>
    <property type="project" value="UniProtKB-KW"/>
</dbReference>
<dbReference type="InterPro" id="IPR009003">
    <property type="entry name" value="Peptidase_S1_PA"/>
</dbReference>
<dbReference type="InterPro" id="IPR038441">
    <property type="entry name" value="THAP_Znf_sf"/>
</dbReference>
<evidence type="ECO:0000313" key="10">
    <source>
        <dbReference type="EMBL" id="CAL1290651.1"/>
    </source>
</evidence>
<dbReference type="Pfam" id="PF00089">
    <property type="entry name" value="Trypsin"/>
    <property type="match status" value="1"/>
</dbReference>
<dbReference type="PROSITE" id="PS00134">
    <property type="entry name" value="TRYPSIN_HIS"/>
    <property type="match status" value="1"/>
</dbReference>
<evidence type="ECO:0000256" key="4">
    <source>
        <dbReference type="ARBA" id="ARBA00023125"/>
    </source>
</evidence>
<name>A0AAV2B309_9ARAC</name>
<dbReference type="Gene3D" id="6.20.210.20">
    <property type="entry name" value="THAP domain"/>
    <property type="match status" value="1"/>
</dbReference>
<evidence type="ECO:0000256" key="7">
    <source>
        <dbReference type="SAM" id="MobiDB-lite"/>
    </source>
</evidence>
<dbReference type="PANTHER" id="PTHR24252:SF7">
    <property type="entry name" value="HYALIN"/>
    <property type="match status" value="1"/>
</dbReference>
<evidence type="ECO:0000256" key="1">
    <source>
        <dbReference type="ARBA" id="ARBA00022723"/>
    </source>
</evidence>
<dbReference type="SUPFAM" id="SSF50494">
    <property type="entry name" value="Trypsin-like serine proteases"/>
    <property type="match status" value="1"/>
</dbReference>
<dbReference type="InterPro" id="IPR006612">
    <property type="entry name" value="THAP_Znf"/>
</dbReference>
<dbReference type="PANTHER" id="PTHR24252">
    <property type="entry name" value="ACROSIN-RELATED"/>
    <property type="match status" value="1"/>
</dbReference>
<organism evidence="10 11">
    <name type="scientific">Larinioides sclopetarius</name>
    <dbReference type="NCBI Taxonomy" id="280406"/>
    <lineage>
        <taxon>Eukaryota</taxon>
        <taxon>Metazoa</taxon>
        <taxon>Ecdysozoa</taxon>
        <taxon>Arthropoda</taxon>
        <taxon>Chelicerata</taxon>
        <taxon>Arachnida</taxon>
        <taxon>Araneae</taxon>
        <taxon>Araneomorphae</taxon>
        <taxon>Entelegynae</taxon>
        <taxon>Araneoidea</taxon>
        <taxon>Araneidae</taxon>
        <taxon>Larinioides</taxon>
    </lineage>
</organism>
<feature type="region of interest" description="Disordered" evidence="7">
    <location>
        <begin position="71"/>
        <end position="170"/>
    </location>
</feature>
<comment type="caution">
    <text evidence="10">The sequence shown here is derived from an EMBL/GenBank/DDBJ whole genome shotgun (WGS) entry which is preliminary data.</text>
</comment>
<dbReference type="SUPFAM" id="SSF57716">
    <property type="entry name" value="Glucocorticoid receptor-like (DNA-binding domain)"/>
    <property type="match status" value="1"/>
</dbReference>
<keyword evidence="3" id="KW-0862">Zinc</keyword>
<evidence type="ECO:0000259" key="8">
    <source>
        <dbReference type="PROSITE" id="PS50240"/>
    </source>
</evidence>
<dbReference type="PROSITE" id="PS50240">
    <property type="entry name" value="TRYPSIN_DOM"/>
    <property type="match status" value="1"/>
</dbReference>
<proteinExistence type="predicted"/>
<keyword evidence="4 6" id="KW-0238">DNA-binding</keyword>
<dbReference type="InterPro" id="IPR001314">
    <property type="entry name" value="Peptidase_S1A"/>
</dbReference>
<feature type="compositionally biased region" description="Polar residues" evidence="7">
    <location>
        <begin position="145"/>
        <end position="154"/>
    </location>
</feature>
<dbReference type="GO" id="GO:0004252">
    <property type="term" value="F:serine-type endopeptidase activity"/>
    <property type="evidence" value="ECO:0007669"/>
    <property type="project" value="InterPro"/>
</dbReference>
<dbReference type="GO" id="GO:0003677">
    <property type="term" value="F:DNA binding"/>
    <property type="evidence" value="ECO:0007669"/>
    <property type="project" value="UniProtKB-UniRule"/>
</dbReference>
<sequence length="418" mass="46884">MVVCAAVKCSNSSRMKQMRFFKFPSEEVRRKVWMTNSGLQNEPGPYAKLCEIHFEENQFELHRQDGWKKLKPNAVPTVFPDPPESPKKTKEKAQKHKRSSSAELDSEIKVPKKKRKKNLASEEDSQTVKRKKSSRKKNASHSSSDGSSKENVSPTRRKGRPRKISNPEPLIDLNADQRSLCPCGNNNSSVKPRVVGGHDAGKGQFPYASCLIDGTWRTEKPIPFCGATLITDSHVVTAAHCIRDRSSEAILVDIGDYDFMDDQKPRLRQAKSIVHFPEYQPGSFHTDIAIIEFEKPVQWRSGVKASWLPHPDLRLERGTMVTVYGWGRLAFGGGIPEAAWSCVWITSSFCVVSSPLVVDAPCLTCLEFTPGSPISQNGSTRTHSRRNASLAFTKHRRQTTALQVPTRNQTLLLNKVMM</sequence>
<keyword evidence="1" id="KW-0479">Metal-binding</keyword>
<dbReference type="SMART" id="SM00692">
    <property type="entry name" value="DM3"/>
    <property type="match status" value="1"/>
</dbReference>
<dbReference type="InterPro" id="IPR001254">
    <property type="entry name" value="Trypsin_dom"/>
</dbReference>
<dbReference type="Pfam" id="PF05485">
    <property type="entry name" value="THAP"/>
    <property type="match status" value="1"/>
</dbReference>
<dbReference type="Proteomes" id="UP001497382">
    <property type="component" value="Unassembled WGS sequence"/>
</dbReference>
<dbReference type="InterPro" id="IPR018114">
    <property type="entry name" value="TRYPSIN_HIS"/>
</dbReference>
<dbReference type="InterPro" id="IPR043504">
    <property type="entry name" value="Peptidase_S1_PA_chymotrypsin"/>
</dbReference>
<feature type="compositionally biased region" description="Basic residues" evidence="7">
    <location>
        <begin position="128"/>
        <end position="139"/>
    </location>
</feature>
<dbReference type="PRINTS" id="PR00722">
    <property type="entry name" value="CHYMOTRYPSIN"/>
</dbReference>
<reference evidence="10 11" key="1">
    <citation type="submission" date="2024-04" db="EMBL/GenBank/DDBJ databases">
        <authorList>
            <person name="Rising A."/>
            <person name="Reimegard J."/>
            <person name="Sonavane S."/>
            <person name="Akerstrom W."/>
            <person name="Nylinder S."/>
            <person name="Hedman E."/>
            <person name="Kallberg Y."/>
        </authorList>
    </citation>
    <scope>NUCLEOTIDE SEQUENCE [LARGE SCALE GENOMIC DNA]</scope>
</reference>
<keyword evidence="11" id="KW-1185">Reference proteome</keyword>